<reference evidence="1" key="1">
    <citation type="submission" date="2021-05" db="EMBL/GenBank/DDBJ databases">
        <title>Whole genome sequence of Curtobacterium flaccumfaciens pv. flaccumfaciens strain CFBP 3417.</title>
        <authorList>
            <person name="Osdaghi E."/>
            <person name="Taghouti G."/>
            <person name="Portier P."/>
            <person name="Fazliarab A."/>
            <person name="Taghavi S.M."/>
            <person name="Briand M."/>
            <person name="Le-Saux M."/>
            <person name="Jacques M.-A."/>
        </authorList>
    </citation>
    <scope>NUCLEOTIDE SEQUENCE</scope>
    <source>
        <strain evidence="1">CFBP 3417</strain>
    </source>
</reference>
<proteinExistence type="predicted"/>
<dbReference type="EMBL" id="JAHEWX010000035">
    <property type="protein sequence ID" value="MBT1543535.1"/>
    <property type="molecule type" value="Genomic_DNA"/>
</dbReference>
<gene>
    <name evidence="1" type="ORF">KK103_17370</name>
</gene>
<dbReference type="AlphaFoldDB" id="A0A9Q2W6X8"/>
<dbReference type="Proteomes" id="UP000709437">
    <property type="component" value="Unassembled WGS sequence"/>
</dbReference>
<dbReference type="Pfam" id="PF14085">
    <property type="entry name" value="DUF4265"/>
    <property type="match status" value="1"/>
</dbReference>
<accession>A0A9Q2W6X8</accession>
<dbReference type="InterPro" id="IPR025361">
    <property type="entry name" value="DUF4265"/>
</dbReference>
<organism evidence="1 2">
    <name type="scientific">Curtobacterium flaccumfaciens pv. flaccumfaciens</name>
    <dbReference type="NCBI Taxonomy" id="138532"/>
    <lineage>
        <taxon>Bacteria</taxon>
        <taxon>Bacillati</taxon>
        <taxon>Actinomycetota</taxon>
        <taxon>Actinomycetes</taxon>
        <taxon>Micrococcales</taxon>
        <taxon>Microbacteriaceae</taxon>
        <taxon>Curtobacterium</taxon>
    </lineage>
</organism>
<sequence>MIDPNEWVLHPKSAWSERADFVANVTIGDETDELKYEQLAFEQLGGDRYRLCSVPFFAYGLHLGDEVELERRPVVGLTPSRVVTRSDYWVLRAFVEPGESAQRLERLLREHDAAVEVRGRLVAFAVRLSSLEAVRRQLDEIEQAPDFSYETGWN</sequence>
<evidence type="ECO:0000313" key="1">
    <source>
        <dbReference type="EMBL" id="MBT1543535.1"/>
    </source>
</evidence>
<name>A0A9Q2W6X8_9MICO</name>
<dbReference type="RefSeq" id="WP_175470763.1">
    <property type="nucleotide sequence ID" value="NZ_JAHEWX010000035.1"/>
</dbReference>
<protein>
    <submittedName>
        <fullName evidence="1">DUF4265 domain-containing protein</fullName>
    </submittedName>
</protein>
<comment type="caution">
    <text evidence="1">The sequence shown here is derived from an EMBL/GenBank/DDBJ whole genome shotgun (WGS) entry which is preliminary data.</text>
</comment>
<evidence type="ECO:0000313" key="2">
    <source>
        <dbReference type="Proteomes" id="UP000709437"/>
    </source>
</evidence>